<name>A0A7Z8K3X2_9CELL</name>
<dbReference type="AlphaFoldDB" id="A0A7Z8K3X2"/>
<reference evidence="1 2" key="1">
    <citation type="submission" date="2019-05" db="EMBL/GenBank/DDBJ databases">
        <title>Genome sequence of Cellulomonas hominis strain CS1.</title>
        <authorList>
            <person name="Belmont J."/>
            <person name="Maclea K.S."/>
        </authorList>
    </citation>
    <scope>NUCLEOTIDE SEQUENCE [LARGE SCALE GENOMIC DNA]</scope>
    <source>
        <strain evidence="1 2">CS1</strain>
    </source>
</reference>
<evidence type="ECO:0000313" key="1">
    <source>
        <dbReference type="EMBL" id="TKR27311.1"/>
    </source>
</evidence>
<dbReference type="EMBL" id="SZYE01000003">
    <property type="protein sequence ID" value="TKR27311.1"/>
    <property type="molecule type" value="Genomic_DNA"/>
</dbReference>
<comment type="caution">
    <text evidence="1">The sequence shown here is derived from an EMBL/GenBank/DDBJ whole genome shotgun (WGS) entry which is preliminary data.</text>
</comment>
<dbReference type="RefSeq" id="WP_154727856.1">
    <property type="nucleotide sequence ID" value="NZ_SZYE01000003.1"/>
</dbReference>
<accession>A0A7Z8K3X2</accession>
<evidence type="ECO:0000313" key="2">
    <source>
        <dbReference type="Proteomes" id="UP000308121"/>
    </source>
</evidence>
<gene>
    <name evidence="1" type="ORF">FA014_01015</name>
</gene>
<proteinExistence type="predicted"/>
<dbReference type="Proteomes" id="UP000308121">
    <property type="component" value="Unassembled WGS sequence"/>
</dbReference>
<protein>
    <submittedName>
        <fullName evidence="1">Uncharacterized protein</fullName>
    </submittedName>
</protein>
<sequence length="87" mass="9934">MELLEQGHPTLREWAEPLMKAELLASVFTRPMTATDLQHWIQRGGSWSAVDELIAGDSVKRTRDGGLRIKRPRHRYALDALQRDLGL</sequence>
<organism evidence="1 2">
    <name type="scientific">Cellulomonas hominis</name>
    <dbReference type="NCBI Taxonomy" id="156981"/>
    <lineage>
        <taxon>Bacteria</taxon>
        <taxon>Bacillati</taxon>
        <taxon>Actinomycetota</taxon>
        <taxon>Actinomycetes</taxon>
        <taxon>Micrococcales</taxon>
        <taxon>Cellulomonadaceae</taxon>
        <taxon>Cellulomonas</taxon>
    </lineage>
</organism>